<name>A0AAV7B4T0_ENGPU</name>
<evidence type="ECO:0000313" key="2">
    <source>
        <dbReference type="Proteomes" id="UP000824782"/>
    </source>
</evidence>
<organism evidence="1 2">
    <name type="scientific">Engystomops pustulosus</name>
    <name type="common">Tungara frog</name>
    <name type="synonym">Physalaemus pustulosus</name>
    <dbReference type="NCBI Taxonomy" id="76066"/>
    <lineage>
        <taxon>Eukaryota</taxon>
        <taxon>Metazoa</taxon>
        <taxon>Chordata</taxon>
        <taxon>Craniata</taxon>
        <taxon>Vertebrata</taxon>
        <taxon>Euteleostomi</taxon>
        <taxon>Amphibia</taxon>
        <taxon>Batrachia</taxon>
        <taxon>Anura</taxon>
        <taxon>Neobatrachia</taxon>
        <taxon>Hyloidea</taxon>
        <taxon>Leptodactylidae</taxon>
        <taxon>Leiuperinae</taxon>
        <taxon>Engystomops</taxon>
    </lineage>
</organism>
<dbReference type="Proteomes" id="UP000824782">
    <property type="component" value="Unassembled WGS sequence"/>
</dbReference>
<gene>
    <name evidence="1" type="ORF">GDO81_013498</name>
</gene>
<proteinExistence type="predicted"/>
<keyword evidence="2" id="KW-1185">Reference proteome</keyword>
<evidence type="ECO:0000313" key="1">
    <source>
        <dbReference type="EMBL" id="KAG8567103.1"/>
    </source>
</evidence>
<sequence length="82" mass="9477">MNHPMQRLGERVAIPILTTRACTEMPYQPLIFRMQCNPQISPHYCTLLTSKEMYMEQVVILYTAIPSVRAISVRVVPVAYCY</sequence>
<accession>A0AAV7B4T0</accession>
<reference evidence="1" key="1">
    <citation type="thesis" date="2020" institute="ProQuest LLC" country="789 East Eisenhower Parkway, Ann Arbor, MI, USA">
        <title>Comparative Genomics and Chromosome Evolution.</title>
        <authorList>
            <person name="Mudd A.B."/>
        </authorList>
    </citation>
    <scope>NUCLEOTIDE SEQUENCE</scope>
    <source>
        <strain evidence="1">237g6f4</strain>
        <tissue evidence="1">Blood</tissue>
    </source>
</reference>
<dbReference type="AlphaFoldDB" id="A0AAV7B4T0"/>
<dbReference type="EMBL" id="WNYA01000006">
    <property type="protein sequence ID" value="KAG8567103.1"/>
    <property type="molecule type" value="Genomic_DNA"/>
</dbReference>
<protein>
    <submittedName>
        <fullName evidence="1">Uncharacterized protein</fullName>
    </submittedName>
</protein>
<comment type="caution">
    <text evidence="1">The sequence shown here is derived from an EMBL/GenBank/DDBJ whole genome shotgun (WGS) entry which is preliminary data.</text>
</comment>